<evidence type="ECO:0000313" key="2">
    <source>
        <dbReference type="Proteomes" id="UP000075881"/>
    </source>
</evidence>
<dbReference type="EnsemblMetazoa" id="ACHR014186-RA">
    <property type="protein sequence ID" value="ACHR014186-PA"/>
    <property type="gene ID" value="ACHR014186"/>
</dbReference>
<reference evidence="1" key="2">
    <citation type="submission" date="2020-05" db="UniProtKB">
        <authorList>
            <consortium name="EnsemblMetazoa"/>
        </authorList>
    </citation>
    <scope>IDENTIFICATION</scope>
    <source>
        <strain evidence="1">ACHKN1017</strain>
    </source>
</reference>
<organism evidence="1 2">
    <name type="scientific">Anopheles christyi</name>
    <dbReference type="NCBI Taxonomy" id="43041"/>
    <lineage>
        <taxon>Eukaryota</taxon>
        <taxon>Metazoa</taxon>
        <taxon>Ecdysozoa</taxon>
        <taxon>Arthropoda</taxon>
        <taxon>Hexapoda</taxon>
        <taxon>Insecta</taxon>
        <taxon>Pterygota</taxon>
        <taxon>Neoptera</taxon>
        <taxon>Endopterygota</taxon>
        <taxon>Diptera</taxon>
        <taxon>Nematocera</taxon>
        <taxon>Culicoidea</taxon>
        <taxon>Culicidae</taxon>
        <taxon>Anophelinae</taxon>
        <taxon>Anopheles</taxon>
    </lineage>
</organism>
<accession>A0A182KI96</accession>
<keyword evidence="2" id="KW-1185">Reference proteome</keyword>
<proteinExistence type="predicted"/>
<dbReference type="VEuPathDB" id="VectorBase:ACHR014186"/>
<sequence length="62" mass="7295">MYRATVSLNTFAVTVGCIVRLSLDECFEARKNRNRFASARDKRSQILCIVETRIGRRFFFLF</sequence>
<dbReference type="Proteomes" id="UP000075881">
    <property type="component" value="Unassembled WGS sequence"/>
</dbReference>
<name>A0A182KI96_9DIPT</name>
<reference evidence="2" key="1">
    <citation type="submission" date="2013-03" db="EMBL/GenBank/DDBJ databases">
        <title>The Genome Sequence of Anopheles christyi ACHKN1017.</title>
        <authorList>
            <consortium name="The Broad Institute Genomics Platform"/>
            <person name="Neafsey D.E."/>
            <person name="Besansky N."/>
            <person name="Walker B."/>
            <person name="Young S.K."/>
            <person name="Zeng Q."/>
            <person name="Gargeya S."/>
            <person name="Fitzgerald M."/>
            <person name="Haas B."/>
            <person name="Abouelleil A."/>
            <person name="Allen A.W."/>
            <person name="Alvarado L."/>
            <person name="Arachchi H.M."/>
            <person name="Berlin A.M."/>
            <person name="Chapman S.B."/>
            <person name="Gainer-Dewar J."/>
            <person name="Goldberg J."/>
            <person name="Griggs A."/>
            <person name="Gujja S."/>
            <person name="Hansen M."/>
            <person name="Howarth C."/>
            <person name="Imamovic A."/>
            <person name="Ireland A."/>
            <person name="Larimer J."/>
            <person name="McCowan C."/>
            <person name="Murphy C."/>
            <person name="Pearson M."/>
            <person name="Poon T.W."/>
            <person name="Priest M."/>
            <person name="Roberts A."/>
            <person name="Saif S."/>
            <person name="Shea T."/>
            <person name="Sisk P."/>
            <person name="Sykes S."/>
            <person name="Wortman J."/>
            <person name="Nusbaum C."/>
            <person name="Birren B."/>
        </authorList>
    </citation>
    <scope>NUCLEOTIDE SEQUENCE [LARGE SCALE GENOMIC DNA]</scope>
    <source>
        <strain evidence="2">ACHKN1017</strain>
    </source>
</reference>
<protein>
    <submittedName>
        <fullName evidence="1">Uncharacterized protein</fullName>
    </submittedName>
</protein>
<dbReference type="PROSITE" id="PS51257">
    <property type="entry name" value="PROKAR_LIPOPROTEIN"/>
    <property type="match status" value="1"/>
</dbReference>
<dbReference type="AlphaFoldDB" id="A0A182KI96"/>
<evidence type="ECO:0000313" key="1">
    <source>
        <dbReference type="EnsemblMetazoa" id="ACHR014186-PA"/>
    </source>
</evidence>